<feature type="chain" id="PRO_5001640966" evidence="1">
    <location>
        <begin position="20"/>
        <end position="202"/>
    </location>
</feature>
<dbReference type="EMBL" id="KL198080">
    <property type="protein sequence ID" value="KDQ09320.1"/>
    <property type="molecule type" value="Genomic_DNA"/>
</dbReference>
<keyword evidence="3" id="KW-1185">Reference proteome</keyword>
<organism evidence="2 3">
    <name type="scientific">Botryobasidium botryosum (strain FD-172 SS1)</name>
    <dbReference type="NCBI Taxonomy" id="930990"/>
    <lineage>
        <taxon>Eukaryota</taxon>
        <taxon>Fungi</taxon>
        <taxon>Dikarya</taxon>
        <taxon>Basidiomycota</taxon>
        <taxon>Agaricomycotina</taxon>
        <taxon>Agaricomycetes</taxon>
        <taxon>Cantharellales</taxon>
        <taxon>Botryobasidiaceae</taxon>
        <taxon>Botryobasidium</taxon>
    </lineage>
</organism>
<dbReference type="AlphaFoldDB" id="A0A067M3S2"/>
<dbReference type="Proteomes" id="UP000027195">
    <property type="component" value="Unassembled WGS sequence"/>
</dbReference>
<proteinExistence type="predicted"/>
<sequence length="202" mass="20903">MRAVSIAYSLLSLSILAAAAPQGQPQGSGGLLSYLPVDNLGGTLQSAVPTLPSDLVPDLFPLAPSIANAVAPTSLQMVPGLLGALRRRASAARAETSVLDDLALLGTDMNRDIGKLQASVQASATAEVMQQQVDELAKKLSTYLNTLIHAQIIASVLINVSLELDAARARSVHVEAAVDVVIIAQVFVDLHLDVKALGIAAV</sequence>
<protein>
    <submittedName>
        <fullName evidence="2">Uncharacterized protein</fullName>
    </submittedName>
</protein>
<dbReference type="InParanoid" id="A0A067M3S2"/>
<evidence type="ECO:0000313" key="2">
    <source>
        <dbReference type="EMBL" id="KDQ09320.1"/>
    </source>
</evidence>
<name>A0A067M3S2_BOTB1</name>
<dbReference type="HOGENOM" id="CLU_1354407_0_0_1"/>
<evidence type="ECO:0000313" key="3">
    <source>
        <dbReference type="Proteomes" id="UP000027195"/>
    </source>
</evidence>
<accession>A0A067M3S2</accession>
<reference evidence="3" key="1">
    <citation type="journal article" date="2014" name="Proc. Natl. Acad. Sci. U.S.A.">
        <title>Extensive sampling of basidiomycete genomes demonstrates inadequacy of the white-rot/brown-rot paradigm for wood decay fungi.</title>
        <authorList>
            <person name="Riley R."/>
            <person name="Salamov A.A."/>
            <person name="Brown D.W."/>
            <person name="Nagy L.G."/>
            <person name="Floudas D."/>
            <person name="Held B.W."/>
            <person name="Levasseur A."/>
            <person name="Lombard V."/>
            <person name="Morin E."/>
            <person name="Otillar R."/>
            <person name="Lindquist E.A."/>
            <person name="Sun H."/>
            <person name="LaButti K.M."/>
            <person name="Schmutz J."/>
            <person name="Jabbour D."/>
            <person name="Luo H."/>
            <person name="Baker S.E."/>
            <person name="Pisabarro A.G."/>
            <person name="Walton J.D."/>
            <person name="Blanchette R.A."/>
            <person name="Henrissat B."/>
            <person name="Martin F."/>
            <person name="Cullen D."/>
            <person name="Hibbett D.S."/>
            <person name="Grigoriev I.V."/>
        </authorList>
    </citation>
    <scope>NUCLEOTIDE SEQUENCE [LARGE SCALE GENOMIC DNA]</scope>
    <source>
        <strain evidence="3">FD-172 SS1</strain>
    </source>
</reference>
<feature type="signal peptide" evidence="1">
    <location>
        <begin position="1"/>
        <end position="19"/>
    </location>
</feature>
<keyword evidence="1" id="KW-0732">Signal</keyword>
<gene>
    <name evidence="2" type="ORF">BOTBODRAFT_532839</name>
</gene>
<evidence type="ECO:0000256" key="1">
    <source>
        <dbReference type="SAM" id="SignalP"/>
    </source>
</evidence>